<feature type="domain" description="Alpha/beta hydrolase fold-3" evidence="4">
    <location>
        <begin position="374"/>
        <end position="493"/>
    </location>
</feature>
<feature type="domain" description="Hormone-sensitive lipase N-terminal" evidence="3">
    <location>
        <begin position="38"/>
        <end position="355"/>
    </location>
</feature>
<dbReference type="Pfam" id="PF06350">
    <property type="entry name" value="HSL_N"/>
    <property type="match status" value="1"/>
</dbReference>
<dbReference type="AlphaFoldDB" id="A0A267ER96"/>
<dbReference type="GO" id="GO:0019433">
    <property type="term" value="P:triglyceride catabolic process"/>
    <property type="evidence" value="ECO:0007669"/>
    <property type="project" value="TreeGrafter"/>
</dbReference>
<evidence type="ECO:0008006" key="7">
    <source>
        <dbReference type="Google" id="ProtNLM"/>
    </source>
</evidence>
<dbReference type="EMBL" id="NIVC01001787">
    <property type="protein sequence ID" value="PAA64060.1"/>
    <property type="molecule type" value="Genomic_DNA"/>
</dbReference>
<organism evidence="5 6">
    <name type="scientific">Macrostomum lignano</name>
    <dbReference type="NCBI Taxonomy" id="282301"/>
    <lineage>
        <taxon>Eukaryota</taxon>
        <taxon>Metazoa</taxon>
        <taxon>Spiralia</taxon>
        <taxon>Lophotrochozoa</taxon>
        <taxon>Platyhelminthes</taxon>
        <taxon>Rhabditophora</taxon>
        <taxon>Macrostomorpha</taxon>
        <taxon>Macrostomida</taxon>
        <taxon>Macrostomidae</taxon>
        <taxon>Macrostomum</taxon>
    </lineage>
</organism>
<dbReference type="SUPFAM" id="SSF53474">
    <property type="entry name" value="alpha/beta-Hydrolases"/>
    <property type="match status" value="1"/>
</dbReference>
<evidence type="ECO:0000313" key="6">
    <source>
        <dbReference type="Proteomes" id="UP000215902"/>
    </source>
</evidence>
<feature type="non-terminal residue" evidence="5">
    <location>
        <position position="1"/>
    </location>
</feature>
<evidence type="ECO:0000259" key="3">
    <source>
        <dbReference type="Pfam" id="PF06350"/>
    </source>
</evidence>
<feature type="domain" description="Alpha/beta hydrolase fold-3" evidence="4">
    <location>
        <begin position="657"/>
        <end position="717"/>
    </location>
</feature>
<dbReference type="InterPro" id="IPR010468">
    <property type="entry name" value="HSL_N"/>
</dbReference>
<evidence type="ECO:0000313" key="5">
    <source>
        <dbReference type="EMBL" id="PAA64060.1"/>
    </source>
</evidence>
<reference evidence="5 6" key="1">
    <citation type="submission" date="2017-06" db="EMBL/GenBank/DDBJ databases">
        <title>A platform for efficient transgenesis in Macrostomum lignano, a flatworm model organism for stem cell research.</title>
        <authorList>
            <person name="Berezikov E."/>
        </authorList>
    </citation>
    <scope>NUCLEOTIDE SEQUENCE [LARGE SCALE GENOMIC DNA]</scope>
    <source>
        <strain evidence="5">DV1</strain>
        <tissue evidence="5">Whole organism</tissue>
    </source>
</reference>
<dbReference type="OrthoDB" id="408631at2759"/>
<evidence type="ECO:0000256" key="1">
    <source>
        <dbReference type="SAM" id="MobiDB-lite"/>
    </source>
</evidence>
<dbReference type="STRING" id="282301.A0A267ER96"/>
<dbReference type="PANTHER" id="PTHR23025:SF3">
    <property type="entry name" value="HORMONE-SENSITIVE LIPASE"/>
    <property type="match status" value="1"/>
</dbReference>
<dbReference type="InterPro" id="IPR029058">
    <property type="entry name" value="AB_hydrolase_fold"/>
</dbReference>
<feature type="signal peptide" evidence="2">
    <location>
        <begin position="1"/>
        <end position="19"/>
    </location>
</feature>
<proteinExistence type="predicted"/>
<keyword evidence="6" id="KW-1185">Reference proteome</keyword>
<keyword evidence="2" id="KW-0732">Signal</keyword>
<feature type="region of interest" description="Disordered" evidence="1">
    <location>
        <begin position="595"/>
        <end position="620"/>
    </location>
</feature>
<dbReference type="Pfam" id="PF07859">
    <property type="entry name" value="Abhydrolase_3"/>
    <property type="match status" value="2"/>
</dbReference>
<dbReference type="GO" id="GO:0008203">
    <property type="term" value="P:cholesterol metabolic process"/>
    <property type="evidence" value="ECO:0007669"/>
    <property type="project" value="InterPro"/>
</dbReference>
<gene>
    <name evidence="5" type="ORF">BOX15_Mlig007144g1</name>
</gene>
<dbReference type="GO" id="GO:0004806">
    <property type="term" value="F:triacylglycerol lipase activity"/>
    <property type="evidence" value="ECO:0007669"/>
    <property type="project" value="TreeGrafter"/>
</dbReference>
<dbReference type="InterPro" id="IPR013094">
    <property type="entry name" value="AB_hydrolase_3"/>
</dbReference>
<evidence type="ECO:0000256" key="2">
    <source>
        <dbReference type="SAM" id="SignalP"/>
    </source>
</evidence>
<dbReference type="Proteomes" id="UP000215902">
    <property type="component" value="Unassembled WGS sequence"/>
</dbReference>
<dbReference type="Gene3D" id="3.40.50.1820">
    <property type="entry name" value="alpha/beta hydrolase"/>
    <property type="match status" value="2"/>
</dbReference>
<dbReference type="GO" id="GO:0005829">
    <property type="term" value="C:cytosol"/>
    <property type="evidence" value="ECO:0007669"/>
    <property type="project" value="TreeGrafter"/>
</dbReference>
<feature type="region of interest" description="Disordered" evidence="1">
    <location>
        <begin position="565"/>
        <end position="584"/>
    </location>
</feature>
<evidence type="ECO:0000259" key="4">
    <source>
        <dbReference type="Pfam" id="PF07859"/>
    </source>
</evidence>
<feature type="chain" id="PRO_5012062966" description="Hormone-sensitive lipase" evidence="2">
    <location>
        <begin position="20"/>
        <end position="743"/>
    </location>
</feature>
<sequence>LAVIMVLLCSSLEPRISDANCLRLDQADRTDFQKLLVELTECATDNLQYYEAQSGDTELKFASQFSKLIDLIDGNIRPLSESLFGMARRYDFAGMRANGYRSLLFVTERCCRRLLNVATHVRNGRQSLLFRSGHYQRELKAYISCLDQLHYCLHYAERLPAFSAPGSLFVDESVYTTDPEAKDLMLQAECIAQECFYGRCLGFQFCDSVHATLLAISIGMATFAEDYKNRDRRGLAKWASTLANSSRHLYDHEGRAAAVVNMTRNATVDFCLRFWNSAENPFFQSLPMIMCPSPAVSEVFHIPPTAFQLPRVLPHSPGAFYSQIPDKVNIAPPVAHRGPDAVACRLLCHRARVGMTWLLGNLPPDTVAPSNCLIFHVHGGGFVAQSSRSQEVYLRHWARDLDCPIVSVDYSLAPKNPFPRALEEVFFSYAWCLNNFRALGSTGQRIIAVGDSAGGNLILSMSIRCVQFGIRPPDLLLPIYTPALIRFTPSPSRLMAIMDPLLPVGILTRCLLAYAGIDEGSLLGQLAENGLAASSSSANAAAAAASKSSAPPDSAHSDEIFSWDDWTAGEPAGDEASSLSSSGVCGRLPVSRSAPALPQQLQSPRPERRRQAQQQQQRGASELDFLAQLGERHFAQSPIETPLTKIRIAGPFIIPLDPFMSPYLADDADLARLPPVHMIACRLDPCLDDSIMLARKLSELGRPVKLDVLSDLPHGFLNFNLTSRDAKAGSDFVVQRLREAMSD</sequence>
<comment type="caution">
    <text evidence="5">The sequence shown here is derived from an EMBL/GenBank/DDBJ whole genome shotgun (WGS) entry which is preliminary data.</text>
</comment>
<dbReference type="PANTHER" id="PTHR23025">
    <property type="entry name" value="TRIACYLGLYCEROL LIPASE"/>
    <property type="match status" value="1"/>
</dbReference>
<accession>A0A267ER96</accession>
<name>A0A267ER96_9PLAT</name>
<dbReference type="GO" id="GO:0004771">
    <property type="term" value="F:sterol ester esterase activity"/>
    <property type="evidence" value="ECO:0007669"/>
    <property type="project" value="TreeGrafter"/>
</dbReference>
<protein>
    <recommendedName>
        <fullName evidence="7">Hormone-sensitive lipase</fullName>
    </recommendedName>
</protein>